<dbReference type="InterPro" id="IPR002121">
    <property type="entry name" value="HRDC_dom"/>
</dbReference>
<evidence type="ECO:0000313" key="16">
    <source>
        <dbReference type="Proteomes" id="UP000195981"/>
    </source>
</evidence>
<feature type="domain" description="UvrD-like helicase ATP-binding" evidence="13">
    <location>
        <begin position="42"/>
        <end position="324"/>
    </location>
</feature>
<accession>A0A1X6X7E5</accession>
<keyword evidence="16" id="KW-1185">Reference proteome</keyword>
<evidence type="ECO:0000256" key="11">
    <source>
        <dbReference type="SAM" id="MobiDB-lite"/>
    </source>
</evidence>
<dbReference type="Gene3D" id="1.10.150.80">
    <property type="entry name" value="HRDC domain"/>
    <property type="match status" value="1"/>
</dbReference>
<dbReference type="GO" id="GO:0005524">
    <property type="term" value="F:ATP binding"/>
    <property type="evidence" value="ECO:0007669"/>
    <property type="project" value="UniProtKB-UniRule"/>
</dbReference>
<dbReference type="InterPro" id="IPR013986">
    <property type="entry name" value="DExx_box_DNA_helicase_dom_sf"/>
</dbReference>
<dbReference type="PANTHER" id="PTHR11070:SF69">
    <property type="entry name" value="ATP-DEPENDENT DNA HELICASE UVRD2"/>
    <property type="match status" value="1"/>
</dbReference>
<feature type="compositionally biased region" description="Polar residues" evidence="11">
    <location>
        <begin position="8"/>
        <end position="28"/>
    </location>
</feature>
<comment type="catalytic activity">
    <reaction evidence="7">
        <text>Couples ATP hydrolysis with the unwinding of duplex DNA by translocating in the 3'-5' direction.</text>
        <dbReference type="EC" id="5.6.2.4"/>
    </reaction>
</comment>
<dbReference type="InterPro" id="IPR044876">
    <property type="entry name" value="HRDC_dom_sf"/>
</dbReference>
<dbReference type="PROSITE" id="PS50967">
    <property type="entry name" value="HRDC"/>
    <property type="match status" value="1"/>
</dbReference>
<dbReference type="Gene3D" id="3.40.50.300">
    <property type="entry name" value="P-loop containing nucleotide triphosphate hydrolases"/>
    <property type="match status" value="3"/>
</dbReference>
<dbReference type="GO" id="GO:0000725">
    <property type="term" value="P:recombinational repair"/>
    <property type="evidence" value="ECO:0007669"/>
    <property type="project" value="TreeGrafter"/>
</dbReference>
<dbReference type="Proteomes" id="UP000195981">
    <property type="component" value="Unassembled WGS sequence"/>
</dbReference>
<dbReference type="InterPro" id="IPR010997">
    <property type="entry name" value="HRDC-like_sf"/>
</dbReference>
<feature type="domain" description="HRDC" evidence="12">
    <location>
        <begin position="650"/>
        <end position="730"/>
    </location>
</feature>
<dbReference type="InterPro" id="IPR000212">
    <property type="entry name" value="DNA_helicase_UvrD/REP"/>
</dbReference>
<dbReference type="GO" id="GO:0016887">
    <property type="term" value="F:ATP hydrolysis activity"/>
    <property type="evidence" value="ECO:0007669"/>
    <property type="project" value="RHEA"/>
</dbReference>
<dbReference type="InterPro" id="IPR014016">
    <property type="entry name" value="UvrD-like_ATP-bd"/>
</dbReference>
<dbReference type="GO" id="GO:0043138">
    <property type="term" value="F:3'-5' DNA helicase activity"/>
    <property type="evidence" value="ECO:0007669"/>
    <property type="project" value="UniProtKB-EC"/>
</dbReference>
<evidence type="ECO:0000256" key="4">
    <source>
        <dbReference type="ARBA" id="ARBA00022806"/>
    </source>
</evidence>
<sequence length="732" mass="79425">MNDDAPQQPATMKPTTMAQTSPQQTTPQEAPRPPATAEEILAALDPEQREVATTFGGPLCVLAGAGTGKTRAITHRIAYGVATGQLNPRHVLAVTFTAKAAAEMRSRLRDLGVPAVQARTFHAAALRQLRHFWPRVVGGPMPEIMPSKFAGVAEACQRLHMSVDRAALRDIVSEIEWSRVSMLTPETYPQAAEAARRPGVAGFDSRSISRILTSYEEVKRSRSLIDFEDVLLHMVGILTERPDVAREVRGQYRHFVVDEYQDVSTLQHALLRLWLGEGSDLCVVGDAAQTIYTFAGARASFLLDFSREFRGARSIRLERNYRSTPQIVKMANTVLDGANGRTKAQRLTLVAQRPDGPPPVVETYADDPAEAEGVAERIAGLVADGRPAADIAVLFRTNSQSEAVEQALTGRGIGYLVRGGDRFFDRQEVRRAMVALRAATKVDGSDDPARVARDVLGQHGWSPNPPETTGAVRDRWDSLNALVNLADTVAARPGATLADLVRELEERAEAQNAPVVDGVTLASIHAAKGLEWPVVFVIGASEGLLPISMAKTNAEVEEERRLFYVALTRARDLLTVSWSAARTPGARGSRKPTRFLDGVIERPEGSSSPGASRRRTGRRSATMHQECRVCGGGLTTPHEERIGRHETCPPTHSEEVMDALRAWRRETAAANGAPAYTVFTDATLEAIAERDPHGRQALLAVPGVGPAKLEAFADAVLEILAAHRSDETAGQK</sequence>
<dbReference type="Pfam" id="PF13361">
    <property type="entry name" value="UvrD_C"/>
    <property type="match status" value="2"/>
</dbReference>
<feature type="binding site" evidence="10">
    <location>
        <begin position="63"/>
        <end position="70"/>
    </location>
    <ligand>
        <name>ATP</name>
        <dbReference type="ChEBI" id="CHEBI:30616"/>
    </ligand>
</feature>
<dbReference type="GO" id="GO:0005829">
    <property type="term" value="C:cytosol"/>
    <property type="evidence" value="ECO:0007669"/>
    <property type="project" value="TreeGrafter"/>
</dbReference>
<evidence type="ECO:0000256" key="2">
    <source>
        <dbReference type="ARBA" id="ARBA00022741"/>
    </source>
</evidence>
<reference evidence="15 16" key="1">
    <citation type="submission" date="2017-02" db="EMBL/GenBank/DDBJ databases">
        <authorList>
            <person name="Peterson S.W."/>
        </authorList>
    </citation>
    <scope>NUCLEOTIDE SEQUENCE [LARGE SCALE GENOMIC DNA]</scope>
    <source>
        <strain evidence="15 16">CIP104813</strain>
    </source>
</reference>
<protein>
    <recommendedName>
        <fullName evidence="8">DNA 3'-5' helicase</fullName>
        <ecNumber evidence="8">5.6.2.4</ecNumber>
    </recommendedName>
</protein>
<evidence type="ECO:0000256" key="9">
    <source>
        <dbReference type="ARBA" id="ARBA00048988"/>
    </source>
</evidence>
<dbReference type="SMART" id="SM00341">
    <property type="entry name" value="HRDC"/>
    <property type="match status" value="1"/>
</dbReference>
<dbReference type="EC" id="5.6.2.4" evidence="8"/>
<evidence type="ECO:0000259" key="14">
    <source>
        <dbReference type="PROSITE" id="PS51217"/>
    </source>
</evidence>
<feature type="domain" description="UvrD-like helicase C-terminal" evidence="14">
    <location>
        <begin position="325"/>
        <end position="572"/>
    </location>
</feature>
<dbReference type="SUPFAM" id="SSF47819">
    <property type="entry name" value="HRDC-like"/>
    <property type="match status" value="1"/>
</dbReference>
<evidence type="ECO:0000259" key="13">
    <source>
        <dbReference type="PROSITE" id="PS51198"/>
    </source>
</evidence>
<dbReference type="GO" id="GO:0033202">
    <property type="term" value="C:DNA helicase complex"/>
    <property type="evidence" value="ECO:0007669"/>
    <property type="project" value="TreeGrafter"/>
</dbReference>
<evidence type="ECO:0000256" key="6">
    <source>
        <dbReference type="ARBA" id="ARBA00023235"/>
    </source>
</evidence>
<evidence type="ECO:0000256" key="10">
    <source>
        <dbReference type="PROSITE-ProRule" id="PRU00560"/>
    </source>
</evidence>
<dbReference type="AlphaFoldDB" id="A0A1X6X7E5"/>
<dbReference type="InterPro" id="IPR027417">
    <property type="entry name" value="P-loop_NTPase"/>
</dbReference>
<dbReference type="Pfam" id="PF00570">
    <property type="entry name" value="HRDC"/>
    <property type="match status" value="1"/>
</dbReference>
<evidence type="ECO:0000256" key="3">
    <source>
        <dbReference type="ARBA" id="ARBA00022801"/>
    </source>
</evidence>
<dbReference type="Pfam" id="PF00580">
    <property type="entry name" value="UvrD-helicase"/>
    <property type="match status" value="1"/>
</dbReference>
<proteinExistence type="inferred from homology"/>
<keyword evidence="5 10" id="KW-0067">ATP-binding</keyword>
<comment type="similarity">
    <text evidence="1">Belongs to the helicase family. UvrD subfamily.</text>
</comment>
<feature type="region of interest" description="Disordered" evidence="11">
    <location>
        <begin position="583"/>
        <end position="624"/>
    </location>
</feature>
<evidence type="ECO:0000256" key="1">
    <source>
        <dbReference type="ARBA" id="ARBA00009922"/>
    </source>
</evidence>
<evidence type="ECO:0000313" key="15">
    <source>
        <dbReference type="EMBL" id="SLM95069.1"/>
    </source>
</evidence>
<evidence type="ECO:0000256" key="8">
    <source>
        <dbReference type="ARBA" id="ARBA00034808"/>
    </source>
</evidence>
<feature type="region of interest" description="Disordered" evidence="11">
    <location>
        <begin position="1"/>
        <end position="35"/>
    </location>
</feature>
<comment type="catalytic activity">
    <reaction evidence="9">
        <text>ATP + H2O = ADP + phosphate + H(+)</text>
        <dbReference type="Rhea" id="RHEA:13065"/>
        <dbReference type="ChEBI" id="CHEBI:15377"/>
        <dbReference type="ChEBI" id="CHEBI:15378"/>
        <dbReference type="ChEBI" id="CHEBI:30616"/>
        <dbReference type="ChEBI" id="CHEBI:43474"/>
        <dbReference type="ChEBI" id="CHEBI:456216"/>
        <dbReference type="EC" id="5.6.2.4"/>
    </reaction>
</comment>
<dbReference type="EMBL" id="FWFG01000107">
    <property type="protein sequence ID" value="SLM95069.1"/>
    <property type="molecule type" value="Genomic_DNA"/>
</dbReference>
<dbReference type="FunFam" id="3.40.50.300:FF:001181">
    <property type="entry name" value="DNA helicase"/>
    <property type="match status" value="1"/>
</dbReference>
<gene>
    <name evidence="15" type="ORF">FM110_12200</name>
</gene>
<keyword evidence="4 10" id="KW-0347">Helicase</keyword>
<dbReference type="CDD" id="cd18807">
    <property type="entry name" value="SF1_C_UvrD"/>
    <property type="match status" value="1"/>
</dbReference>
<dbReference type="InterPro" id="IPR014017">
    <property type="entry name" value="DNA_helicase_UvrD-like_C"/>
</dbReference>
<keyword evidence="2 10" id="KW-0547">Nucleotide-binding</keyword>
<keyword evidence="6" id="KW-0413">Isomerase</keyword>
<dbReference type="PROSITE" id="PS51217">
    <property type="entry name" value="UVRD_HELICASE_CTER"/>
    <property type="match status" value="1"/>
</dbReference>
<evidence type="ECO:0000256" key="5">
    <source>
        <dbReference type="ARBA" id="ARBA00022840"/>
    </source>
</evidence>
<dbReference type="Gene3D" id="1.10.10.160">
    <property type="match status" value="1"/>
</dbReference>
<dbReference type="SUPFAM" id="SSF52540">
    <property type="entry name" value="P-loop containing nucleoside triphosphate hydrolases"/>
    <property type="match status" value="1"/>
</dbReference>
<dbReference type="PANTHER" id="PTHR11070">
    <property type="entry name" value="UVRD / RECB / PCRA DNA HELICASE FAMILY MEMBER"/>
    <property type="match status" value="1"/>
</dbReference>
<dbReference type="PROSITE" id="PS51198">
    <property type="entry name" value="UVRD_HELICASE_ATP_BIND"/>
    <property type="match status" value="1"/>
</dbReference>
<organism evidence="15 16">
    <name type="scientific">Brachybacterium nesterenkovii</name>
    <dbReference type="NCBI Taxonomy" id="47847"/>
    <lineage>
        <taxon>Bacteria</taxon>
        <taxon>Bacillati</taxon>
        <taxon>Actinomycetota</taxon>
        <taxon>Actinomycetes</taxon>
        <taxon>Micrococcales</taxon>
        <taxon>Dermabacteraceae</taxon>
        <taxon>Brachybacterium</taxon>
    </lineage>
</organism>
<dbReference type="CDD" id="cd17932">
    <property type="entry name" value="DEXQc_UvrD"/>
    <property type="match status" value="1"/>
</dbReference>
<evidence type="ECO:0000259" key="12">
    <source>
        <dbReference type="PROSITE" id="PS50967"/>
    </source>
</evidence>
<name>A0A1X6X7E5_9MICO</name>
<evidence type="ECO:0000256" key="7">
    <source>
        <dbReference type="ARBA" id="ARBA00034617"/>
    </source>
</evidence>
<dbReference type="GO" id="GO:0003677">
    <property type="term" value="F:DNA binding"/>
    <property type="evidence" value="ECO:0007669"/>
    <property type="project" value="InterPro"/>
</dbReference>
<keyword evidence="3 10" id="KW-0378">Hydrolase</keyword>